<accession>D2A3H5</accession>
<reference evidence="2 3" key="2">
    <citation type="journal article" date="2010" name="Nucleic Acids Res.">
        <title>BeetleBase in 2010: revisions to provide comprehensive genomic information for Tribolium castaneum.</title>
        <authorList>
            <person name="Kim H.S."/>
            <person name="Murphy T."/>
            <person name="Xia J."/>
            <person name="Caragea D."/>
            <person name="Park Y."/>
            <person name="Beeman R.W."/>
            <person name="Lorenzen M.D."/>
            <person name="Butcher S."/>
            <person name="Manak J.R."/>
            <person name="Brown S.J."/>
        </authorList>
    </citation>
    <scope>GENOME REANNOTATION</scope>
    <source>
        <strain evidence="2 3">Georgia GA2</strain>
    </source>
</reference>
<proteinExistence type="predicted"/>
<gene>
    <name evidence="2" type="primary">AUGUSTUS-3.0.2_07983</name>
    <name evidence="2" type="ORF">TcasGA2_TC007983</name>
</gene>
<keyword evidence="3" id="KW-1185">Reference proteome</keyword>
<protein>
    <submittedName>
        <fullName evidence="2">Uncharacterized protein</fullName>
    </submittedName>
</protein>
<reference evidence="2 3" key="1">
    <citation type="journal article" date="2008" name="Nature">
        <title>The genome of the model beetle and pest Tribolium castaneum.</title>
        <authorList>
            <consortium name="Tribolium Genome Sequencing Consortium"/>
            <person name="Richards S."/>
            <person name="Gibbs R.A."/>
            <person name="Weinstock G.M."/>
            <person name="Brown S.J."/>
            <person name="Denell R."/>
            <person name="Beeman R.W."/>
            <person name="Gibbs R."/>
            <person name="Beeman R.W."/>
            <person name="Brown S.J."/>
            <person name="Bucher G."/>
            <person name="Friedrich M."/>
            <person name="Grimmelikhuijzen C.J."/>
            <person name="Klingler M."/>
            <person name="Lorenzen M."/>
            <person name="Richards S."/>
            <person name="Roth S."/>
            <person name="Schroder R."/>
            <person name="Tautz D."/>
            <person name="Zdobnov E.M."/>
            <person name="Muzny D."/>
            <person name="Gibbs R.A."/>
            <person name="Weinstock G.M."/>
            <person name="Attaway T."/>
            <person name="Bell S."/>
            <person name="Buhay C.J."/>
            <person name="Chandrabose M.N."/>
            <person name="Chavez D."/>
            <person name="Clerk-Blankenburg K.P."/>
            <person name="Cree A."/>
            <person name="Dao M."/>
            <person name="Davis C."/>
            <person name="Chacko J."/>
            <person name="Dinh H."/>
            <person name="Dugan-Rocha S."/>
            <person name="Fowler G."/>
            <person name="Garner T.T."/>
            <person name="Garnes J."/>
            <person name="Gnirke A."/>
            <person name="Hawes A."/>
            <person name="Hernandez J."/>
            <person name="Hines S."/>
            <person name="Holder M."/>
            <person name="Hume J."/>
            <person name="Jhangiani S.N."/>
            <person name="Joshi V."/>
            <person name="Khan Z.M."/>
            <person name="Jackson L."/>
            <person name="Kovar C."/>
            <person name="Kowis A."/>
            <person name="Lee S."/>
            <person name="Lewis L.R."/>
            <person name="Margolis J."/>
            <person name="Morgan M."/>
            <person name="Nazareth L.V."/>
            <person name="Nguyen N."/>
            <person name="Okwuonu G."/>
            <person name="Parker D."/>
            <person name="Richards S."/>
            <person name="Ruiz S.J."/>
            <person name="Santibanez J."/>
            <person name="Savard J."/>
            <person name="Scherer S.E."/>
            <person name="Schneider B."/>
            <person name="Sodergren E."/>
            <person name="Tautz D."/>
            <person name="Vattahil S."/>
            <person name="Villasana D."/>
            <person name="White C.S."/>
            <person name="Wright R."/>
            <person name="Park Y."/>
            <person name="Beeman R.W."/>
            <person name="Lord J."/>
            <person name="Oppert B."/>
            <person name="Lorenzen M."/>
            <person name="Brown S."/>
            <person name="Wang L."/>
            <person name="Savard J."/>
            <person name="Tautz D."/>
            <person name="Richards S."/>
            <person name="Weinstock G."/>
            <person name="Gibbs R.A."/>
            <person name="Liu Y."/>
            <person name="Worley K."/>
            <person name="Weinstock G."/>
            <person name="Elsik C.G."/>
            <person name="Reese J.T."/>
            <person name="Elhaik E."/>
            <person name="Landan G."/>
            <person name="Graur D."/>
            <person name="Arensburger P."/>
            <person name="Atkinson P."/>
            <person name="Beeman R.W."/>
            <person name="Beidler J."/>
            <person name="Brown S.J."/>
            <person name="Demuth J.P."/>
            <person name="Drury D.W."/>
            <person name="Du Y.Z."/>
            <person name="Fujiwara H."/>
            <person name="Lorenzen M."/>
            <person name="Maselli V."/>
            <person name="Osanai M."/>
            <person name="Park Y."/>
            <person name="Robertson H.M."/>
            <person name="Tu Z."/>
            <person name="Wang J.J."/>
            <person name="Wang S."/>
            <person name="Richards S."/>
            <person name="Song H."/>
            <person name="Zhang L."/>
            <person name="Sodergren E."/>
            <person name="Werner D."/>
            <person name="Stanke M."/>
            <person name="Morgenstern B."/>
            <person name="Solovyev V."/>
            <person name="Kosarev P."/>
            <person name="Brown G."/>
            <person name="Chen H.C."/>
            <person name="Ermolaeva O."/>
            <person name="Hlavina W."/>
            <person name="Kapustin Y."/>
            <person name="Kiryutin B."/>
            <person name="Kitts P."/>
            <person name="Maglott D."/>
            <person name="Pruitt K."/>
            <person name="Sapojnikov V."/>
            <person name="Souvorov A."/>
            <person name="Mackey A.J."/>
            <person name="Waterhouse R.M."/>
            <person name="Wyder S."/>
            <person name="Zdobnov E.M."/>
            <person name="Zdobnov E.M."/>
            <person name="Wyder S."/>
            <person name="Kriventseva E.V."/>
            <person name="Kadowaki T."/>
            <person name="Bork P."/>
            <person name="Aranda M."/>
            <person name="Bao R."/>
            <person name="Beermann A."/>
            <person name="Berns N."/>
            <person name="Bolognesi R."/>
            <person name="Bonneton F."/>
            <person name="Bopp D."/>
            <person name="Brown S.J."/>
            <person name="Bucher G."/>
            <person name="Butts T."/>
            <person name="Chaumot A."/>
            <person name="Denell R.E."/>
            <person name="Ferrier D.E."/>
            <person name="Friedrich M."/>
            <person name="Gordon C.M."/>
            <person name="Jindra M."/>
            <person name="Klingler M."/>
            <person name="Lan Q."/>
            <person name="Lattorff H.M."/>
            <person name="Laudet V."/>
            <person name="von Levetsow C."/>
            <person name="Liu Z."/>
            <person name="Lutz R."/>
            <person name="Lynch J.A."/>
            <person name="da Fonseca R.N."/>
            <person name="Posnien N."/>
            <person name="Reuter R."/>
            <person name="Roth S."/>
            <person name="Savard J."/>
            <person name="Schinko J.B."/>
            <person name="Schmitt C."/>
            <person name="Schoppmeier M."/>
            <person name="Schroder R."/>
            <person name="Shippy T.D."/>
            <person name="Simonnet F."/>
            <person name="Marques-Souza H."/>
            <person name="Tautz D."/>
            <person name="Tomoyasu Y."/>
            <person name="Trauner J."/>
            <person name="Van der Zee M."/>
            <person name="Vervoort M."/>
            <person name="Wittkopp N."/>
            <person name="Wimmer E.A."/>
            <person name="Yang X."/>
            <person name="Jones A.K."/>
            <person name="Sattelle D.B."/>
            <person name="Ebert P.R."/>
            <person name="Nelson D."/>
            <person name="Scott J.G."/>
            <person name="Beeman R.W."/>
            <person name="Muthukrishnan S."/>
            <person name="Kramer K.J."/>
            <person name="Arakane Y."/>
            <person name="Beeman R.W."/>
            <person name="Zhu Q."/>
            <person name="Hogenkamp D."/>
            <person name="Dixit R."/>
            <person name="Oppert B."/>
            <person name="Jiang H."/>
            <person name="Zou Z."/>
            <person name="Marshall J."/>
            <person name="Elpidina E."/>
            <person name="Vinokurov K."/>
            <person name="Oppert C."/>
            <person name="Zou Z."/>
            <person name="Evans J."/>
            <person name="Lu Z."/>
            <person name="Zhao P."/>
            <person name="Sumathipala N."/>
            <person name="Altincicek B."/>
            <person name="Vilcinskas A."/>
            <person name="Williams M."/>
            <person name="Hultmark D."/>
            <person name="Hetru C."/>
            <person name="Jiang H."/>
            <person name="Grimmelikhuijzen C.J."/>
            <person name="Hauser F."/>
            <person name="Cazzamali G."/>
            <person name="Williamson M."/>
            <person name="Park Y."/>
            <person name="Li B."/>
            <person name="Tanaka Y."/>
            <person name="Predel R."/>
            <person name="Neupert S."/>
            <person name="Schachtner J."/>
            <person name="Verleyen P."/>
            <person name="Raible F."/>
            <person name="Bork P."/>
            <person name="Friedrich M."/>
            <person name="Walden K.K."/>
            <person name="Robertson H.M."/>
            <person name="Angeli S."/>
            <person name="Foret S."/>
            <person name="Bucher G."/>
            <person name="Schuetz S."/>
            <person name="Maleszka R."/>
            <person name="Wimmer E.A."/>
            <person name="Beeman R.W."/>
            <person name="Lorenzen M."/>
            <person name="Tomoyasu Y."/>
            <person name="Miller S.C."/>
            <person name="Grossmann D."/>
            <person name="Bucher G."/>
        </authorList>
    </citation>
    <scope>NUCLEOTIDE SEQUENCE [LARGE SCALE GENOMIC DNA]</scope>
    <source>
        <strain evidence="2 3">Georgia GA2</strain>
    </source>
</reference>
<evidence type="ECO:0000313" key="2">
    <source>
        <dbReference type="EMBL" id="EFA02317.2"/>
    </source>
</evidence>
<organism evidence="2 3">
    <name type="scientific">Tribolium castaneum</name>
    <name type="common">Red flour beetle</name>
    <dbReference type="NCBI Taxonomy" id="7070"/>
    <lineage>
        <taxon>Eukaryota</taxon>
        <taxon>Metazoa</taxon>
        <taxon>Ecdysozoa</taxon>
        <taxon>Arthropoda</taxon>
        <taxon>Hexapoda</taxon>
        <taxon>Insecta</taxon>
        <taxon>Pterygota</taxon>
        <taxon>Neoptera</taxon>
        <taxon>Endopterygota</taxon>
        <taxon>Coleoptera</taxon>
        <taxon>Polyphaga</taxon>
        <taxon>Cucujiformia</taxon>
        <taxon>Tenebrionidae</taxon>
        <taxon>Tenebrionidae incertae sedis</taxon>
        <taxon>Tribolium</taxon>
    </lineage>
</organism>
<dbReference type="KEGG" id="tca:103312630"/>
<dbReference type="OrthoDB" id="6779531at2759"/>
<dbReference type="InParanoid" id="D2A3H5"/>
<evidence type="ECO:0000256" key="1">
    <source>
        <dbReference type="SAM" id="MobiDB-lite"/>
    </source>
</evidence>
<dbReference type="Proteomes" id="UP000007266">
    <property type="component" value="Linkage group 4"/>
</dbReference>
<dbReference type="AlphaFoldDB" id="D2A3H5"/>
<evidence type="ECO:0000313" key="3">
    <source>
        <dbReference type="Proteomes" id="UP000007266"/>
    </source>
</evidence>
<sequence>MPKFRRTSRGLKRLMPTKTHKEVDPRQLNFVQRDKENNHKSASETAVNDPLLSFMKIEVKEEELDSNQELDFGQDINIPLKIEQFETLEIDSIKQEESVEPESDAFVGTNNNDLNMLIEWALNLQFDHSKKCTGRLYPCKTIFDQLSCKIIVLYCTVCKKRMLHTLKDWAML</sequence>
<feature type="region of interest" description="Disordered" evidence="1">
    <location>
        <begin position="1"/>
        <end position="45"/>
    </location>
</feature>
<feature type="compositionally biased region" description="Basic and acidic residues" evidence="1">
    <location>
        <begin position="32"/>
        <end position="42"/>
    </location>
</feature>
<dbReference type="HOGENOM" id="CLU_2416154_0_0_1"/>
<name>D2A3H5_TRICA</name>
<dbReference type="EMBL" id="KQ971338">
    <property type="protein sequence ID" value="EFA02317.2"/>
    <property type="molecule type" value="Genomic_DNA"/>
</dbReference>
<feature type="compositionally biased region" description="Basic residues" evidence="1">
    <location>
        <begin position="1"/>
        <end position="12"/>
    </location>
</feature>